<dbReference type="InterPro" id="IPR004435">
    <property type="entry name" value="MobB_dom"/>
</dbReference>
<dbReference type="InterPro" id="IPR027417">
    <property type="entry name" value="P-loop_NTPase"/>
</dbReference>
<evidence type="ECO:0000313" key="3">
    <source>
        <dbReference type="Proteomes" id="UP000623795"/>
    </source>
</evidence>
<gene>
    <name evidence="2" type="primary">mobB</name>
    <name evidence="2" type="ORF">GPA22_09720</name>
</gene>
<dbReference type="EMBL" id="WTVN01000012">
    <property type="protein sequence ID" value="NMG44005.1"/>
    <property type="molecule type" value="Genomic_DNA"/>
</dbReference>
<dbReference type="CDD" id="cd03116">
    <property type="entry name" value="MobB"/>
    <property type="match status" value="1"/>
</dbReference>
<accession>A0ABX1PXS1</accession>
<evidence type="ECO:0000313" key="2">
    <source>
        <dbReference type="EMBL" id="NMG44005.1"/>
    </source>
</evidence>
<dbReference type="Proteomes" id="UP000623795">
    <property type="component" value="Unassembled WGS sequence"/>
</dbReference>
<dbReference type="Gene3D" id="3.40.50.300">
    <property type="entry name" value="P-loop containing nucleotide triphosphate hydrolases"/>
    <property type="match status" value="1"/>
</dbReference>
<evidence type="ECO:0000259" key="1">
    <source>
        <dbReference type="Pfam" id="PF03205"/>
    </source>
</evidence>
<dbReference type="PANTHER" id="PTHR40072">
    <property type="entry name" value="MOLYBDOPTERIN-GUANINE DINUCLEOTIDE BIOSYNTHESIS ADAPTER PROTEIN-RELATED"/>
    <property type="match status" value="1"/>
</dbReference>
<protein>
    <submittedName>
        <fullName evidence="2">Molybdopterin-guanine dinucleotide biosynthesis protein B</fullName>
    </submittedName>
</protein>
<comment type="caution">
    <text evidence="2">The sequence shown here is derived from an EMBL/GenBank/DDBJ whole genome shotgun (WGS) entry which is preliminary data.</text>
</comment>
<dbReference type="Pfam" id="PF03205">
    <property type="entry name" value="MobB"/>
    <property type="match status" value="1"/>
</dbReference>
<feature type="domain" description="Molybdopterin-guanine dinucleotide biosynthesis protein B (MobB)" evidence="1">
    <location>
        <begin position="3"/>
        <end position="135"/>
    </location>
</feature>
<dbReference type="NCBIfam" id="TIGR00176">
    <property type="entry name" value="mobB"/>
    <property type="match status" value="1"/>
</dbReference>
<dbReference type="RefSeq" id="WP_169255880.1">
    <property type="nucleotide sequence ID" value="NZ_WTVN01000012.1"/>
</dbReference>
<dbReference type="InterPro" id="IPR052539">
    <property type="entry name" value="MGD_biosynthesis_adapter"/>
</dbReference>
<keyword evidence="3" id="KW-1185">Reference proteome</keyword>
<proteinExistence type="predicted"/>
<sequence>MIVFGIAGWSGSGKTTLIEKLIPEFSSRGLSVSVIKHAHHGFDLDKPGKDSYRHREAGASQVLMLSNDRWVLMHELRGAPEPTLDDQLRVLSPCDVVLIEGFKAAAVPKVEVHRPTHGKPPLWIENPHVVAVASDAQLECPLPCLSLNDASEIVRFILEYAARHESKHAVV</sequence>
<reference evidence="2 3" key="1">
    <citation type="submission" date="2019-12" db="EMBL/GenBank/DDBJ databases">
        <title>Comparative genomics gives insights into the taxonomy of the Azoarcus-Aromatoleum group and reveals separate origins of nif in the plant-associated Azoarcus and non-plant-associated Aromatoleum sub-groups.</title>
        <authorList>
            <person name="Lafos M."/>
            <person name="Maluk M."/>
            <person name="Batista M."/>
            <person name="Junghare M."/>
            <person name="Carmona M."/>
            <person name="Faoro H."/>
            <person name="Cruz L.M."/>
            <person name="Battistoni F."/>
            <person name="De Souza E."/>
            <person name="Pedrosa F."/>
            <person name="Chen W.-M."/>
            <person name="Poole P.S."/>
            <person name="Dixon R.A."/>
            <person name="James E.K."/>
        </authorList>
    </citation>
    <scope>NUCLEOTIDE SEQUENCE [LARGE SCALE GENOMIC DNA]</scope>
    <source>
        <strain evidence="2 3">Td21</strain>
    </source>
</reference>
<organism evidence="2 3">
    <name type="scientific">Aromatoleum toluvorans</name>
    <dbReference type="NCBI Taxonomy" id="92002"/>
    <lineage>
        <taxon>Bacteria</taxon>
        <taxon>Pseudomonadati</taxon>
        <taxon>Pseudomonadota</taxon>
        <taxon>Betaproteobacteria</taxon>
        <taxon>Rhodocyclales</taxon>
        <taxon>Rhodocyclaceae</taxon>
        <taxon>Aromatoleum</taxon>
    </lineage>
</organism>
<dbReference type="SUPFAM" id="SSF52540">
    <property type="entry name" value="P-loop containing nucleoside triphosphate hydrolases"/>
    <property type="match status" value="1"/>
</dbReference>
<dbReference type="PANTHER" id="PTHR40072:SF1">
    <property type="entry name" value="MOLYBDOPTERIN-GUANINE DINUCLEOTIDE BIOSYNTHESIS ADAPTER PROTEIN"/>
    <property type="match status" value="1"/>
</dbReference>
<name>A0ABX1PXS1_9RHOO</name>